<evidence type="ECO:0000313" key="5">
    <source>
        <dbReference type="Proteomes" id="UP000009168"/>
    </source>
</evidence>
<dbReference type="PROSITE" id="PS50054">
    <property type="entry name" value="TYR_PHOSPHATASE_DUAL"/>
    <property type="match status" value="1"/>
</dbReference>
<dbReference type="AlphaFoldDB" id="I7M814"/>
<name>I7M814_TETTS</name>
<feature type="region of interest" description="Disordered" evidence="2">
    <location>
        <begin position="407"/>
        <end position="436"/>
    </location>
</feature>
<gene>
    <name evidence="4" type="ORF">TTHERM_00190860</name>
</gene>
<accession>I7M814</accession>
<dbReference type="PANTHER" id="PTHR46653">
    <property type="entry name" value="SPECIFICITY PROTEIN PHOSPHATASE, PUTATIVE-RELATED"/>
    <property type="match status" value="1"/>
</dbReference>
<keyword evidence="5" id="KW-1185">Reference proteome</keyword>
<dbReference type="PANTHER" id="PTHR46653:SF1">
    <property type="entry name" value="SPECIFICITY PROTEIN PHOSPHATASE, PUTATIVE-RELATED"/>
    <property type="match status" value="1"/>
</dbReference>
<organism evidence="4 5">
    <name type="scientific">Tetrahymena thermophila (strain SB210)</name>
    <dbReference type="NCBI Taxonomy" id="312017"/>
    <lineage>
        <taxon>Eukaryota</taxon>
        <taxon>Sar</taxon>
        <taxon>Alveolata</taxon>
        <taxon>Ciliophora</taxon>
        <taxon>Intramacronucleata</taxon>
        <taxon>Oligohymenophorea</taxon>
        <taxon>Hymenostomatida</taxon>
        <taxon>Tetrahymenina</taxon>
        <taxon>Tetrahymenidae</taxon>
        <taxon>Tetrahymena</taxon>
    </lineage>
</organism>
<feature type="domain" description="Tyrosine-protein phosphatase" evidence="3">
    <location>
        <begin position="9"/>
        <end position="157"/>
    </location>
</feature>
<evidence type="ECO:0000256" key="1">
    <source>
        <dbReference type="SAM" id="Coils"/>
    </source>
</evidence>
<keyword evidence="1" id="KW-0175">Coiled coil</keyword>
<feature type="compositionally biased region" description="Low complexity" evidence="2">
    <location>
        <begin position="416"/>
        <end position="425"/>
    </location>
</feature>
<feature type="compositionally biased region" description="Low complexity" evidence="2">
    <location>
        <begin position="498"/>
        <end position="515"/>
    </location>
</feature>
<protein>
    <submittedName>
        <fullName evidence="4">Dual specificity phosphatase domain protein</fullName>
    </submittedName>
</protein>
<dbReference type="Gene3D" id="3.90.190.10">
    <property type="entry name" value="Protein tyrosine phosphatase superfamily"/>
    <property type="match status" value="1"/>
</dbReference>
<proteinExistence type="predicted"/>
<dbReference type="InterPro" id="IPR020422">
    <property type="entry name" value="TYR_PHOSPHATASE_DUAL_dom"/>
</dbReference>
<sequence length="905" mass="105484">MIVNRAYLYFAFKIKDAIFIGDFNSPHEKDFLITNKITTIINCAQGQIRTITHPFPLKIIEFNWKDSDDQIILDEKDENINKIYDAIYETVDKGESVLVCSMRGQSRALTLISAFFMKRYKWTLYKTLEFMNSKRSDFEIRANFLKQLVNFEKRLFGDDLSQCSRTWKDDNNQEPEAEMMKNTFLNSQKQIPFPEVQKQKTLSNSMQKSIQKICWSTEIAQEMKEDQNIKNENKLNQQLQNKKPILKNKAERNAYLSQIEEIGVDNKDLKEKDPNLAQLEQYKNEFLTNSLLKSESKTYEQIYKRDMMNLSRESPIHLRKKTTDLSLPNFQVIDCKQKINMNEQNQQNNNTGNNHLDLNQKNQDFIQVNKQEKNMDQQMRESKFLKDQPFQGQQNNALFQIKSNQINGVSPNLSRNPTPQQQKQNKQYRKSPIPLPFHSRRFMYKSNNENNINNEQNNLNGQLNQNTYNLQSEEQSNKDNLNLTQYIQPNLQQHTRFQNNQPSNNNFQNSNSSLANNSIRVPTKKLSQDQIENNENDTNKLENFKINPNQISLPSTNRNSQNQQIITTPPINQQNVQSIGSTSQVPQSNMALVNLNELNNSSFHQQQPNSSFNHSFRSNNMNATKVANFRKLSSSNNNSPDHKSSTQNYFKNGLQNGNQNNQINKIPIQQYSTPKNPQDLGILSSKKKNTFSFYDNNSNNNQLNNSIIKSPYANFLPSLKDKTQKFTLPKKGIYSHHNQEVSNTEGNSPVNQNQNNFVFTEVTIDGYLNQDLVLNQNHQNQESDQFKLNLQKARNTVNSKDNPTAIQAVHPRDQRSFSMAEQRRIQTEQSADTYLQQKKKQTIQQINNTTWLTPKELDPIQKLQNPIKSISIKTYEKKTPKYFKNVLRKEPLFQQQQQLTNITLS</sequence>
<dbReference type="KEGG" id="tet:TTHERM_00190860"/>
<dbReference type="OrthoDB" id="307091at2759"/>
<dbReference type="EMBL" id="GG662693">
    <property type="protein sequence ID" value="EAR96418.2"/>
    <property type="molecule type" value="Genomic_DNA"/>
</dbReference>
<dbReference type="SMART" id="SM00195">
    <property type="entry name" value="DSPc"/>
    <property type="match status" value="1"/>
</dbReference>
<dbReference type="SUPFAM" id="SSF52799">
    <property type="entry name" value="(Phosphotyrosine protein) phosphatases II"/>
    <property type="match status" value="1"/>
</dbReference>
<dbReference type="InParanoid" id="I7M814"/>
<dbReference type="InterPro" id="IPR000340">
    <property type="entry name" value="Dual-sp_phosphatase_cat-dom"/>
</dbReference>
<dbReference type="CDD" id="cd14498">
    <property type="entry name" value="DSP"/>
    <property type="match status" value="1"/>
</dbReference>
<dbReference type="RefSeq" id="XP_001016663.2">
    <property type="nucleotide sequence ID" value="XM_001016663.2"/>
</dbReference>
<reference evidence="5" key="1">
    <citation type="journal article" date="2006" name="PLoS Biol.">
        <title>Macronuclear genome sequence of the ciliate Tetrahymena thermophila, a model eukaryote.</title>
        <authorList>
            <person name="Eisen J.A."/>
            <person name="Coyne R.S."/>
            <person name="Wu M."/>
            <person name="Wu D."/>
            <person name="Thiagarajan M."/>
            <person name="Wortman J.R."/>
            <person name="Badger J.H."/>
            <person name="Ren Q."/>
            <person name="Amedeo P."/>
            <person name="Jones K.M."/>
            <person name="Tallon L.J."/>
            <person name="Delcher A.L."/>
            <person name="Salzberg S.L."/>
            <person name="Silva J.C."/>
            <person name="Haas B.J."/>
            <person name="Majoros W.H."/>
            <person name="Farzad M."/>
            <person name="Carlton J.M."/>
            <person name="Smith R.K. Jr."/>
            <person name="Garg J."/>
            <person name="Pearlman R.E."/>
            <person name="Karrer K.M."/>
            <person name="Sun L."/>
            <person name="Manning G."/>
            <person name="Elde N.C."/>
            <person name="Turkewitz A.P."/>
            <person name="Asai D.J."/>
            <person name="Wilkes D.E."/>
            <person name="Wang Y."/>
            <person name="Cai H."/>
            <person name="Collins K."/>
            <person name="Stewart B.A."/>
            <person name="Lee S.R."/>
            <person name="Wilamowska K."/>
            <person name="Weinberg Z."/>
            <person name="Ruzzo W.L."/>
            <person name="Wloga D."/>
            <person name="Gaertig J."/>
            <person name="Frankel J."/>
            <person name="Tsao C.-C."/>
            <person name="Gorovsky M.A."/>
            <person name="Keeling P.J."/>
            <person name="Waller R.F."/>
            <person name="Patron N.J."/>
            <person name="Cherry J.M."/>
            <person name="Stover N.A."/>
            <person name="Krieger C.J."/>
            <person name="del Toro C."/>
            <person name="Ryder H.F."/>
            <person name="Williamson S.C."/>
            <person name="Barbeau R.A."/>
            <person name="Hamilton E.P."/>
            <person name="Orias E."/>
        </authorList>
    </citation>
    <scope>NUCLEOTIDE SEQUENCE [LARGE SCALE GENOMIC DNA]</scope>
    <source>
        <strain evidence="5">SB210</strain>
    </source>
</reference>
<feature type="region of interest" description="Disordered" evidence="2">
    <location>
        <begin position="632"/>
        <end position="659"/>
    </location>
</feature>
<dbReference type="Pfam" id="PF00782">
    <property type="entry name" value="DSPc"/>
    <property type="match status" value="1"/>
</dbReference>
<dbReference type="Proteomes" id="UP000009168">
    <property type="component" value="Unassembled WGS sequence"/>
</dbReference>
<dbReference type="GeneID" id="7840100"/>
<evidence type="ECO:0000313" key="4">
    <source>
        <dbReference type="EMBL" id="EAR96418.2"/>
    </source>
</evidence>
<feature type="region of interest" description="Disordered" evidence="2">
    <location>
        <begin position="496"/>
        <end position="515"/>
    </location>
</feature>
<evidence type="ECO:0000256" key="2">
    <source>
        <dbReference type="SAM" id="MobiDB-lite"/>
    </source>
</evidence>
<dbReference type="STRING" id="312017.I7M814"/>
<dbReference type="InterPro" id="IPR029021">
    <property type="entry name" value="Prot-tyrosine_phosphatase-like"/>
</dbReference>
<feature type="compositionally biased region" description="Polar residues" evidence="2">
    <location>
        <begin position="632"/>
        <end position="654"/>
    </location>
</feature>
<evidence type="ECO:0000259" key="3">
    <source>
        <dbReference type="PROSITE" id="PS50054"/>
    </source>
</evidence>
<feature type="coiled-coil region" evidence="1">
    <location>
        <begin position="222"/>
        <end position="249"/>
    </location>
</feature>